<keyword evidence="2" id="KW-0489">Methyltransferase</keyword>
<dbReference type="AlphaFoldDB" id="A0A6P1MH80"/>
<proteinExistence type="predicted"/>
<dbReference type="GO" id="GO:0008168">
    <property type="term" value="F:methyltransferase activity"/>
    <property type="evidence" value="ECO:0007669"/>
    <property type="project" value="UniProtKB-KW"/>
</dbReference>
<dbReference type="Proteomes" id="UP000463883">
    <property type="component" value="Chromosome"/>
</dbReference>
<feature type="domain" description="Methyltransferase FkbM" evidence="1">
    <location>
        <begin position="165"/>
        <end position="301"/>
    </location>
</feature>
<evidence type="ECO:0000313" key="2">
    <source>
        <dbReference type="EMBL" id="QHI71944.1"/>
    </source>
</evidence>
<dbReference type="Gene3D" id="3.40.50.150">
    <property type="entry name" value="Vaccinia Virus protein VP39"/>
    <property type="match status" value="1"/>
</dbReference>
<keyword evidence="2" id="KW-0808">Transferase</keyword>
<gene>
    <name evidence="2" type="ORF">Ami3637_05660</name>
</gene>
<evidence type="ECO:0000313" key="3">
    <source>
        <dbReference type="Proteomes" id="UP000463883"/>
    </source>
</evidence>
<dbReference type="RefSeq" id="WP_162361714.1">
    <property type="nucleotide sequence ID" value="NZ_CP047591.1"/>
</dbReference>
<dbReference type="KEGG" id="amic:Ami3637_05660"/>
<sequence length="343" mass="39649">MDLLWRGGFFAEFIKEYCYTKKRLPFPAYVCDNNKSLWGEKVAGVVVEPPEKMAAETVEDCVIVISSALPYSIMSDLMLKYQKHYYCIITLVQLQTYFFIKNNKEKLRDISELFEDTKSKDHYVRYFKLLLESSFNFLPVYTQNAYWDNDLIGHLKDGEVVVYAGAYDGKHIDRALKSNSNAIIHGFEPNAPFAERLQKRYKDKENVFIHNYALYDERTVLSFDSSVELSAKVINDKNINGVMANQDLTSIKTVKLDDEVFGKVDLIALDVEGSEMKALWGSRKIIEKDRPKLAICVYHSLQDYIDIPKKILELNPNYKLYFRHHSPASIESVVYAIDGGKYE</sequence>
<dbReference type="SUPFAM" id="SSF53335">
    <property type="entry name" value="S-adenosyl-L-methionine-dependent methyltransferases"/>
    <property type="match status" value="1"/>
</dbReference>
<dbReference type="GO" id="GO:0032259">
    <property type="term" value="P:methylation"/>
    <property type="evidence" value="ECO:0007669"/>
    <property type="project" value="UniProtKB-KW"/>
</dbReference>
<keyword evidence="3" id="KW-1185">Reference proteome</keyword>
<evidence type="ECO:0000259" key="1">
    <source>
        <dbReference type="Pfam" id="PF05050"/>
    </source>
</evidence>
<dbReference type="InterPro" id="IPR006342">
    <property type="entry name" value="FkbM_mtfrase"/>
</dbReference>
<organism evidence="2 3">
    <name type="scientific">Aminipila terrae</name>
    <dbReference type="NCBI Taxonomy" id="2697030"/>
    <lineage>
        <taxon>Bacteria</taxon>
        <taxon>Bacillati</taxon>
        <taxon>Bacillota</taxon>
        <taxon>Clostridia</taxon>
        <taxon>Peptostreptococcales</taxon>
        <taxon>Anaerovoracaceae</taxon>
        <taxon>Aminipila</taxon>
    </lineage>
</organism>
<name>A0A6P1MH80_9FIRM</name>
<dbReference type="NCBIfam" id="TIGR01444">
    <property type="entry name" value="fkbM_fam"/>
    <property type="match status" value="1"/>
</dbReference>
<accession>A0A6P1MH80</accession>
<dbReference type="Pfam" id="PF05050">
    <property type="entry name" value="Methyltransf_21"/>
    <property type="match status" value="1"/>
</dbReference>
<dbReference type="EMBL" id="CP047591">
    <property type="protein sequence ID" value="QHI71944.1"/>
    <property type="molecule type" value="Genomic_DNA"/>
</dbReference>
<dbReference type="InterPro" id="IPR029063">
    <property type="entry name" value="SAM-dependent_MTases_sf"/>
</dbReference>
<protein>
    <submittedName>
        <fullName evidence="2">FkbM family methyltransferase</fullName>
    </submittedName>
</protein>
<reference evidence="2 3" key="1">
    <citation type="submission" date="2020-01" db="EMBL/GenBank/DDBJ databases">
        <title>Genomic analysis of Aminipila sp. CBA3637.</title>
        <authorList>
            <person name="Kim Y.B."/>
            <person name="Roh S.W."/>
        </authorList>
    </citation>
    <scope>NUCLEOTIDE SEQUENCE [LARGE SCALE GENOMIC DNA]</scope>
    <source>
        <strain evidence="2 3">CBA3637</strain>
    </source>
</reference>